<dbReference type="AlphaFoldDB" id="A0A2S9XFJ4"/>
<accession>A0A2S9XFJ4</accession>
<proteinExistence type="predicted"/>
<dbReference type="Proteomes" id="UP000237968">
    <property type="component" value="Unassembled WGS sequence"/>
</dbReference>
<evidence type="ECO:0000313" key="2">
    <source>
        <dbReference type="Proteomes" id="UP000237968"/>
    </source>
</evidence>
<name>A0A2S9XFJ4_9BACT</name>
<keyword evidence="2" id="KW-1185">Reference proteome</keyword>
<reference evidence="1 2" key="1">
    <citation type="submission" date="2018-03" db="EMBL/GenBank/DDBJ databases">
        <title>Draft Genome Sequences of the Obligatory Marine Myxobacteria Enhygromyxa salina SWB005.</title>
        <authorList>
            <person name="Poehlein A."/>
            <person name="Moghaddam J.A."/>
            <person name="Harms H."/>
            <person name="Alanjari M."/>
            <person name="Koenig G.M."/>
            <person name="Daniel R."/>
            <person name="Schaeberle T.F."/>
        </authorList>
    </citation>
    <scope>NUCLEOTIDE SEQUENCE [LARGE SCALE GENOMIC DNA]</scope>
    <source>
        <strain evidence="1 2">SWB005</strain>
    </source>
</reference>
<evidence type="ECO:0000313" key="1">
    <source>
        <dbReference type="EMBL" id="PRP91633.1"/>
    </source>
</evidence>
<sequence length="55" mass="6152">MEVVGDGASIAGALRAVARRKRRWSSVSVREGWPHVERVAVEREELSALRRVRPG</sequence>
<gene>
    <name evidence="1" type="ORF">ENSA5_53930</name>
</gene>
<comment type="caution">
    <text evidence="1">The sequence shown here is derived from an EMBL/GenBank/DDBJ whole genome shotgun (WGS) entry which is preliminary data.</text>
</comment>
<dbReference type="EMBL" id="PVNK01000234">
    <property type="protein sequence ID" value="PRP91633.1"/>
    <property type="molecule type" value="Genomic_DNA"/>
</dbReference>
<protein>
    <submittedName>
        <fullName evidence="1">Uncharacterized protein</fullName>
    </submittedName>
</protein>
<organism evidence="1 2">
    <name type="scientific">Enhygromyxa salina</name>
    <dbReference type="NCBI Taxonomy" id="215803"/>
    <lineage>
        <taxon>Bacteria</taxon>
        <taxon>Pseudomonadati</taxon>
        <taxon>Myxococcota</taxon>
        <taxon>Polyangia</taxon>
        <taxon>Nannocystales</taxon>
        <taxon>Nannocystaceae</taxon>
        <taxon>Enhygromyxa</taxon>
    </lineage>
</organism>